<evidence type="ECO:0000256" key="1">
    <source>
        <dbReference type="SAM" id="MobiDB-lite"/>
    </source>
</evidence>
<name>A0A0L7K2Z6_OPEBR</name>
<protein>
    <submittedName>
        <fullName evidence="2">TBC1 domain family member 4</fullName>
    </submittedName>
</protein>
<feature type="compositionally biased region" description="Polar residues" evidence="1">
    <location>
        <begin position="94"/>
        <end position="109"/>
    </location>
</feature>
<feature type="compositionally biased region" description="Basic and acidic residues" evidence="1">
    <location>
        <begin position="81"/>
        <end position="93"/>
    </location>
</feature>
<reference evidence="2 3" key="1">
    <citation type="journal article" date="2015" name="Genome Biol. Evol.">
        <title>The genome of winter moth (Operophtera brumata) provides a genomic perspective on sexual dimorphism and phenology.</title>
        <authorList>
            <person name="Derks M.F."/>
            <person name="Smit S."/>
            <person name="Salis L."/>
            <person name="Schijlen E."/>
            <person name="Bossers A."/>
            <person name="Mateman C."/>
            <person name="Pijl A.S."/>
            <person name="de Ridder D."/>
            <person name="Groenen M.A."/>
            <person name="Visser M.E."/>
            <person name="Megens H.J."/>
        </authorList>
    </citation>
    <scope>NUCLEOTIDE SEQUENCE [LARGE SCALE GENOMIC DNA]</scope>
    <source>
        <strain evidence="2">WM2013NL</strain>
        <tissue evidence="2">Head and thorax</tissue>
    </source>
</reference>
<dbReference type="STRING" id="104452.A0A0L7K2Z6"/>
<dbReference type="EMBL" id="JTDY01013994">
    <property type="protein sequence ID" value="KOB52063.1"/>
    <property type="molecule type" value="Genomic_DNA"/>
</dbReference>
<gene>
    <name evidence="2" type="ORF">OBRU01_25198</name>
</gene>
<proteinExistence type="predicted"/>
<evidence type="ECO:0000313" key="2">
    <source>
        <dbReference type="EMBL" id="KOB52063.1"/>
    </source>
</evidence>
<feature type="compositionally biased region" description="Polar residues" evidence="1">
    <location>
        <begin position="68"/>
        <end position="78"/>
    </location>
</feature>
<organism evidence="2 3">
    <name type="scientific">Operophtera brumata</name>
    <name type="common">Winter moth</name>
    <name type="synonym">Phalaena brumata</name>
    <dbReference type="NCBI Taxonomy" id="104452"/>
    <lineage>
        <taxon>Eukaryota</taxon>
        <taxon>Metazoa</taxon>
        <taxon>Ecdysozoa</taxon>
        <taxon>Arthropoda</taxon>
        <taxon>Hexapoda</taxon>
        <taxon>Insecta</taxon>
        <taxon>Pterygota</taxon>
        <taxon>Neoptera</taxon>
        <taxon>Endopterygota</taxon>
        <taxon>Lepidoptera</taxon>
        <taxon>Glossata</taxon>
        <taxon>Ditrysia</taxon>
        <taxon>Geometroidea</taxon>
        <taxon>Geometridae</taxon>
        <taxon>Larentiinae</taxon>
        <taxon>Operophtera</taxon>
    </lineage>
</organism>
<comment type="caution">
    <text evidence="2">The sequence shown here is derived from an EMBL/GenBank/DDBJ whole genome shotgun (WGS) entry which is preliminary data.</text>
</comment>
<evidence type="ECO:0000313" key="3">
    <source>
        <dbReference type="Proteomes" id="UP000037510"/>
    </source>
</evidence>
<sequence>MLVLYIGKVRISQRKVPETLIDDALQKFAQHEAEKAVRRRHSLVSSTGHEAEKAVRRHSLLSSTGVCVPSSDINQSEDLSNDSKENLADDKNNEVFNTKNATETPSTTPLEPDKAAWKSAETLTPKTKTKELEDEFDMFTKERVEKKTTAIKRPTSIPLEPSILVLNVPKGPKNLGTVSEDEEKDVRAVISETANSINKFCEDKKNEDRTKNGSKAVSFKEPFSETNTFSPVKDSKEMISNKLVNESSEFKINKDTIVNKTLEENKKEISFEEIRLKANGDNIRKMPENKPFLRDRSASIGTITLIPGG</sequence>
<feature type="region of interest" description="Disordered" evidence="1">
    <location>
        <begin position="68"/>
        <end position="114"/>
    </location>
</feature>
<keyword evidence="3" id="KW-1185">Reference proteome</keyword>
<accession>A0A0L7K2Z6</accession>
<dbReference type="AlphaFoldDB" id="A0A0L7K2Z6"/>
<dbReference type="Proteomes" id="UP000037510">
    <property type="component" value="Unassembled WGS sequence"/>
</dbReference>